<sequence>MWLAPTLARGDGWVATMRHIAREGRLWVVGVNPVLRRDQIPDGLPDRERIAPEPGPDDGDWIEPGNTVICDPNGQIVAGPLRHAEGILTAEIDLSTVAEMRRLFDPVGHYHRPDVFQLSVDTRPRPAVTTIG</sequence>
<evidence type="ECO:0008006" key="7">
    <source>
        <dbReference type="Google" id="ProtNLM"/>
    </source>
</evidence>
<evidence type="ECO:0000259" key="3">
    <source>
        <dbReference type="PROSITE" id="PS50263"/>
    </source>
</evidence>
<comment type="similarity">
    <text evidence="1">Belongs to the carbon-nitrogen hydrolase superfamily. Nitrilase family.</text>
</comment>
<proteinExistence type="inferred from homology"/>
<dbReference type="AlphaFoldDB" id="A0A512HWD3"/>
<dbReference type="InterPro" id="IPR044149">
    <property type="entry name" value="Nitrilases_CHs"/>
</dbReference>
<evidence type="ECO:0000256" key="2">
    <source>
        <dbReference type="SAM" id="MobiDB-lite"/>
    </source>
</evidence>
<name>A0A512HWD3_9ACTN</name>
<feature type="compositionally biased region" description="Basic and acidic residues" evidence="2">
    <location>
        <begin position="40"/>
        <end position="51"/>
    </location>
</feature>
<feature type="region of interest" description="Disordered" evidence="2">
    <location>
        <begin position="40"/>
        <end position="62"/>
    </location>
</feature>
<dbReference type="Proteomes" id="UP000321769">
    <property type="component" value="Unassembled WGS sequence"/>
</dbReference>
<protein>
    <recommendedName>
        <fullName evidence="7">CN hydrolase domain-containing protein</fullName>
    </recommendedName>
</protein>
<evidence type="ECO:0000259" key="4">
    <source>
        <dbReference type="PROSITE" id="PS51019"/>
    </source>
</evidence>
<dbReference type="EMBL" id="BJZQ01000009">
    <property type="protein sequence ID" value="GEO89753.1"/>
    <property type="molecule type" value="Genomic_DNA"/>
</dbReference>
<feature type="domain" description="CN hydrolase" evidence="3">
    <location>
        <begin position="1"/>
        <end position="94"/>
    </location>
</feature>
<dbReference type="SUPFAM" id="SSF56317">
    <property type="entry name" value="Carbon-nitrogen hydrolase"/>
    <property type="match status" value="1"/>
</dbReference>
<accession>A0A512HWD3</accession>
<dbReference type="GO" id="GO:0003824">
    <property type="term" value="F:catalytic activity"/>
    <property type="evidence" value="ECO:0007669"/>
    <property type="project" value="InterPro"/>
</dbReference>
<dbReference type="InterPro" id="IPR036526">
    <property type="entry name" value="C-N_Hydrolase_sf"/>
</dbReference>
<reference evidence="5 6" key="1">
    <citation type="submission" date="2019-07" db="EMBL/GenBank/DDBJ databases">
        <title>Whole genome shotgun sequence of Aeromicrobium flavum NBRC 107625.</title>
        <authorList>
            <person name="Hosoyama A."/>
            <person name="Uohara A."/>
            <person name="Ohji S."/>
            <person name="Ichikawa N."/>
        </authorList>
    </citation>
    <scope>NUCLEOTIDE SEQUENCE [LARGE SCALE GENOMIC DNA]</scope>
    <source>
        <strain evidence="5 6">NBRC 107625</strain>
    </source>
</reference>
<evidence type="ECO:0000256" key="1">
    <source>
        <dbReference type="ARBA" id="ARBA00008129"/>
    </source>
</evidence>
<dbReference type="InterPro" id="IPR003010">
    <property type="entry name" value="C-N_Hydrolase"/>
</dbReference>
<feature type="domain" description="Reelin" evidence="4">
    <location>
        <begin position="1"/>
        <end position="52"/>
    </location>
</feature>
<dbReference type="PANTHER" id="PTHR46044">
    <property type="entry name" value="NITRILASE"/>
    <property type="match status" value="1"/>
</dbReference>
<dbReference type="PROSITE" id="PS50263">
    <property type="entry name" value="CN_HYDROLASE"/>
    <property type="match status" value="1"/>
</dbReference>
<dbReference type="Gene3D" id="3.60.110.10">
    <property type="entry name" value="Carbon-nitrogen hydrolase"/>
    <property type="match status" value="1"/>
</dbReference>
<dbReference type="InterPro" id="IPR002861">
    <property type="entry name" value="Reeler_dom"/>
</dbReference>
<gene>
    <name evidence="5" type="ORF">AFL01nite_20800</name>
</gene>
<dbReference type="PANTHER" id="PTHR46044:SF1">
    <property type="entry name" value="CN HYDROLASE DOMAIN-CONTAINING PROTEIN"/>
    <property type="match status" value="1"/>
</dbReference>
<evidence type="ECO:0000313" key="6">
    <source>
        <dbReference type="Proteomes" id="UP000321769"/>
    </source>
</evidence>
<dbReference type="PROSITE" id="PS51019">
    <property type="entry name" value="REELIN"/>
    <property type="match status" value="1"/>
</dbReference>
<keyword evidence="6" id="KW-1185">Reference proteome</keyword>
<organism evidence="5 6">
    <name type="scientific">Aeromicrobium flavum</name>
    <dbReference type="NCBI Taxonomy" id="416568"/>
    <lineage>
        <taxon>Bacteria</taxon>
        <taxon>Bacillati</taxon>
        <taxon>Actinomycetota</taxon>
        <taxon>Actinomycetes</taxon>
        <taxon>Propionibacteriales</taxon>
        <taxon>Nocardioidaceae</taxon>
        <taxon>Aeromicrobium</taxon>
    </lineage>
</organism>
<dbReference type="Pfam" id="PF00795">
    <property type="entry name" value="CN_hydrolase"/>
    <property type="match status" value="1"/>
</dbReference>
<evidence type="ECO:0000313" key="5">
    <source>
        <dbReference type="EMBL" id="GEO89753.1"/>
    </source>
</evidence>
<comment type="caution">
    <text evidence="5">The sequence shown here is derived from an EMBL/GenBank/DDBJ whole genome shotgun (WGS) entry which is preliminary data.</text>
</comment>